<organism evidence="2 3">
    <name type="scientific">Elysia crispata</name>
    <name type="common">lettuce slug</name>
    <dbReference type="NCBI Taxonomy" id="231223"/>
    <lineage>
        <taxon>Eukaryota</taxon>
        <taxon>Metazoa</taxon>
        <taxon>Spiralia</taxon>
        <taxon>Lophotrochozoa</taxon>
        <taxon>Mollusca</taxon>
        <taxon>Gastropoda</taxon>
        <taxon>Heterobranchia</taxon>
        <taxon>Euthyneura</taxon>
        <taxon>Panpulmonata</taxon>
        <taxon>Sacoglossa</taxon>
        <taxon>Placobranchoidea</taxon>
        <taxon>Plakobranchidae</taxon>
        <taxon>Elysia</taxon>
    </lineage>
</organism>
<protein>
    <submittedName>
        <fullName evidence="2">Uncharacterized protein</fullName>
    </submittedName>
</protein>
<keyword evidence="1" id="KW-1133">Transmembrane helix</keyword>
<proteinExistence type="predicted"/>
<feature type="transmembrane region" description="Helical" evidence="1">
    <location>
        <begin position="85"/>
        <end position="109"/>
    </location>
</feature>
<keyword evidence="1" id="KW-0812">Transmembrane</keyword>
<evidence type="ECO:0000313" key="3">
    <source>
        <dbReference type="Proteomes" id="UP001283361"/>
    </source>
</evidence>
<keyword evidence="3" id="KW-1185">Reference proteome</keyword>
<comment type="caution">
    <text evidence="2">The sequence shown here is derived from an EMBL/GenBank/DDBJ whole genome shotgun (WGS) entry which is preliminary data.</text>
</comment>
<sequence>MYVHVAPVLPHSPAANVSEQSRLSMSVANLNVCIYRGASSRSGDQVTAFVLCSKVGRFSSSDSCNSSERLGVVSDSHPYLDPAPMVFVTIFSIASPQLSARVLAVSLLLSSPPRSYCRSTVICACFSGVTVTIISTTVILSLHSYLRVF</sequence>
<evidence type="ECO:0000313" key="2">
    <source>
        <dbReference type="EMBL" id="KAK3728807.1"/>
    </source>
</evidence>
<reference evidence="2" key="1">
    <citation type="journal article" date="2023" name="G3 (Bethesda)">
        <title>A reference genome for the long-term kleptoplast-retaining sea slug Elysia crispata morphotype clarki.</title>
        <authorList>
            <person name="Eastman K.E."/>
            <person name="Pendleton A.L."/>
            <person name="Shaikh M.A."/>
            <person name="Suttiyut T."/>
            <person name="Ogas R."/>
            <person name="Tomko P."/>
            <person name="Gavelis G."/>
            <person name="Widhalm J.R."/>
            <person name="Wisecaver J.H."/>
        </authorList>
    </citation>
    <scope>NUCLEOTIDE SEQUENCE</scope>
    <source>
        <strain evidence="2">ECLA1</strain>
    </source>
</reference>
<gene>
    <name evidence="2" type="ORF">RRG08_013529</name>
</gene>
<dbReference type="Proteomes" id="UP001283361">
    <property type="component" value="Unassembled WGS sequence"/>
</dbReference>
<accession>A0AAE0Y0L3</accession>
<dbReference type="AlphaFoldDB" id="A0AAE0Y0L3"/>
<feature type="transmembrane region" description="Helical" evidence="1">
    <location>
        <begin position="121"/>
        <end position="146"/>
    </location>
</feature>
<name>A0AAE0Y0L3_9GAST</name>
<dbReference type="EMBL" id="JAWDGP010007172">
    <property type="protein sequence ID" value="KAK3728807.1"/>
    <property type="molecule type" value="Genomic_DNA"/>
</dbReference>
<keyword evidence="1" id="KW-0472">Membrane</keyword>
<evidence type="ECO:0000256" key="1">
    <source>
        <dbReference type="SAM" id="Phobius"/>
    </source>
</evidence>